<evidence type="ECO:0000313" key="10">
    <source>
        <dbReference type="EMBL" id="KAF2097070.1"/>
    </source>
</evidence>
<name>A0A9P4I8P3_9PEZI</name>
<dbReference type="GO" id="GO:0005739">
    <property type="term" value="C:mitochondrion"/>
    <property type="evidence" value="ECO:0007669"/>
    <property type="project" value="UniProtKB-SubCell"/>
</dbReference>
<proteinExistence type="predicted"/>
<dbReference type="Pfam" id="PF07798">
    <property type="entry name" value="CCDC90-like"/>
    <property type="match status" value="1"/>
</dbReference>
<keyword evidence="6" id="KW-0496">Mitochondrion</keyword>
<evidence type="ECO:0000256" key="5">
    <source>
        <dbReference type="ARBA" id="ARBA00023054"/>
    </source>
</evidence>
<evidence type="ECO:0000256" key="7">
    <source>
        <dbReference type="ARBA" id="ARBA00023136"/>
    </source>
</evidence>
<evidence type="ECO:0000256" key="6">
    <source>
        <dbReference type="ARBA" id="ARBA00023128"/>
    </source>
</evidence>
<reference evidence="10" key="1">
    <citation type="journal article" date="2020" name="Stud. Mycol.">
        <title>101 Dothideomycetes genomes: a test case for predicting lifestyles and emergence of pathogens.</title>
        <authorList>
            <person name="Haridas S."/>
            <person name="Albert R."/>
            <person name="Binder M."/>
            <person name="Bloem J."/>
            <person name="Labutti K."/>
            <person name="Salamov A."/>
            <person name="Andreopoulos B."/>
            <person name="Baker S."/>
            <person name="Barry K."/>
            <person name="Bills G."/>
            <person name="Bluhm B."/>
            <person name="Cannon C."/>
            <person name="Castanera R."/>
            <person name="Culley D."/>
            <person name="Daum C."/>
            <person name="Ezra D."/>
            <person name="Gonzalez J."/>
            <person name="Henrissat B."/>
            <person name="Kuo A."/>
            <person name="Liang C."/>
            <person name="Lipzen A."/>
            <person name="Lutzoni F."/>
            <person name="Magnuson J."/>
            <person name="Mondo S."/>
            <person name="Nolan M."/>
            <person name="Ohm R."/>
            <person name="Pangilinan J."/>
            <person name="Park H.-J."/>
            <person name="Ramirez L."/>
            <person name="Alfaro M."/>
            <person name="Sun H."/>
            <person name="Tritt A."/>
            <person name="Yoshinaga Y."/>
            <person name="Zwiers L.-H."/>
            <person name="Turgeon B."/>
            <person name="Goodwin S."/>
            <person name="Spatafora J."/>
            <person name="Crous P."/>
            <person name="Grigoriev I."/>
        </authorList>
    </citation>
    <scope>NUCLEOTIDE SEQUENCE</scope>
    <source>
        <strain evidence="10">CBS 133067</strain>
    </source>
</reference>
<comment type="subcellular location">
    <subcellularLocation>
        <location evidence="2">Membrane</location>
    </subcellularLocation>
    <subcellularLocation>
        <location evidence="1">Mitochondrion</location>
    </subcellularLocation>
</comment>
<dbReference type="OrthoDB" id="5424147at2759"/>
<feature type="region of interest" description="Disordered" evidence="8">
    <location>
        <begin position="1"/>
        <end position="29"/>
    </location>
</feature>
<dbReference type="AlphaFoldDB" id="A0A9P4I8P3"/>
<evidence type="ECO:0000256" key="3">
    <source>
        <dbReference type="ARBA" id="ARBA00022692"/>
    </source>
</evidence>
<keyword evidence="7 9" id="KW-0472">Membrane</keyword>
<evidence type="ECO:0000256" key="8">
    <source>
        <dbReference type="SAM" id="MobiDB-lite"/>
    </source>
</evidence>
<feature type="transmembrane region" description="Helical" evidence="9">
    <location>
        <begin position="192"/>
        <end position="211"/>
    </location>
</feature>
<comment type="caution">
    <text evidence="10">The sequence shown here is derived from an EMBL/GenBank/DDBJ whole genome shotgun (WGS) entry which is preliminary data.</text>
</comment>
<organism evidence="10 11">
    <name type="scientific">Rhizodiscina lignyota</name>
    <dbReference type="NCBI Taxonomy" id="1504668"/>
    <lineage>
        <taxon>Eukaryota</taxon>
        <taxon>Fungi</taxon>
        <taxon>Dikarya</taxon>
        <taxon>Ascomycota</taxon>
        <taxon>Pezizomycotina</taxon>
        <taxon>Dothideomycetes</taxon>
        <taxon>Pleosporomycetidae</taxon>
        <taxon>Aulographales</taxon>
        <taxon>Rhizodiscinaceae</taxon>
        <taxon>Rhizodiscina</taxon>
    </lineage>
</organism>
<evidence type="ECO:0000256" key="1">
    <source>
        <dbReference type="ARBA" id="ARBA00004173"/>
    </source>
</evidence>
<keyword evidence="3 9" id="KW-0812">Transmembrane</keyword>
<feature type="non-terminal residue" evidence="10">
    <location>
        <position position="1"/>
    </location>
</feature>
<dbReference type="GO" id="GO:0016020">
    <property type="term" value="C:membrane"/>
    <property type="evidence" value="ECO:0007669"/>
    <property type="project" value="UniProtKB-SubCell"/>
</dbReference>
<dbReference type="PANTHER" id="PTHR14360:SF12">
    <property type="entry name" value="MOZ PROTEIN REPRESENTS A CHROMATIN-ASSOCIATED ACETYLTRANSFERASE"/>
    <property type="match status" value="1"/>
</dbReference>
<keyword evidence="11" id="KW-1185">Reference proteome</keyword>
<evidence type="ECO:0000256" key="2">
    <source>
        <dbReference type="ARBA" id="ARBA00004370"/>
    </source>
</evidence>
<keyword evidence="5" id="KW-0175">Coiled coil</keyword>
<sequence>PIETVLQMPSPAESAAEEKKQKPPHLQPPPYVHHFDTYSLVQDLEKGNFKYGQSVELMKAMRSILAENLGVARDGLVSKSNVENETYLFRAACSELKTEIQNNRKGEMEKMRAQRTQLQHEVDILTQKMTQGIQSMKDDLKGLFDDRKMNVKMEQRTMESRIQELNYKITVTLNSDARSDVESMRWVLTRRAALALVIVALAVLGTLRYTAYMTQMQEEERKKLAQSH</sequence>
<keyword evidence="4 9" id="KW-1133">Transmembrane helix</keyword>
<dbReference type="PANTHER" id="PTHR14360">
    <property type="entry name" value="PROTEIN FMP32, MITOCHONDRIAL"/>
    <property type="match status" value="1"/>
</dbReference>
<evidence type="ECO:0000256" key="9">
    <source>
        <dbReference type="SAM" id="Phobius"/>
    </source>
</evidence>
<accession>A0A9P4I8P3</accession>
<dbReference type="EMBL" id="ML978128">
    <property type="protein sequence ID" value="KAF2097070.1"/>
    <property type="molecule type" value="Genomic_DNA"/>
</dbReference>
<dbReference type="InterPro" id="IPR024461">
    <property type="entry name" value="CCDC90-like"/>
</dbReference>
<evidence type="ECO:0000313" key="11">
    <source>
        <dbReference type="Proteomes" id="UP000799772"/>
    </source>
</evidence>
<feature type="non-terminal residue" evidence="10">
    <location>
        <position position="228"/>
    </location>
</feature>
<gene>
    <name evidence="10" type="ORF">NA57DRAFT_14725</name>
</gene>
<protein>
    <submittedName>
        <fullName evidence="10">Uncharacterized protein</fullName>
    </submittedName>
</protein>
<evidence type="ECO:0000256" key="4">
    <source>
        <dbReference type="ARBA" id="ARBA00022989"/>
    </source>
</evidence>
<dbReference type="Gene3D" id="1.20.5.340">
    <property type="match status" value="1"/>
</dbReference>
<dbReference type="Proteomes" id="UP000799772">
    <property type="component" value="Unassembled WGS sequence"/>
</dbReference>